<evidence type="ECO:0000256" key="1">
    <source>
        <dbReference type="SAM" id="Coils"/>
    </source>
</evidence>
<evidence type="ECO:0000259" key="2">
    <source>
        <dbReference type="SMART" id="SM00507"/>
    </source>
</evidence>
<reference evidence="3" key="1">
    <citation type="journal article" date="2022" name="Arch. Microbiol.">
        <title>Bacteroides muris sp. nov. isolated from the cecum of wild-derived house mice.</title>
        <authorList>
            <person name="Fokt H."/>
            <person name="Unni R."/>
            <person name="Repnik U."/>
            <person name="Schmitz R.A."/>
            <person name="Bramkamp M."/>
            <person name="Baines J.F."/>
            <person name="Unterweger D."/>
        </authorList>
    </citation>
    <scope>NUCLEOTIDE SEQUENCE</scope>
    <source>
        <strain evidence="3">KH569_7</strain>
    </source>
</reference>
<dbReference type="Gene3D" id="1.10.30.50">
    <property type="match status" value="1"/>
</dbReference>
<dbReference type="PANTHER" id="PTHR33877:SF1">
    <property type="entry name" value="TYPE IV METHYL-DIRECTED RESTRICTION ENZYME ECOKMCRA"/>
    <property type="match status" value="1"/>
</dbReference>
<reference evidence="3" key="2">
    <citation type="submission" date="2022-04" db="EMBL/GenBank/DDBJ databases">
        <authorList>
            <person name="Fokt H."/>
            <person name="Baines J."/>
        </authorList>
    </citation>
    <scope>NUCLEOTIDE SEQUENCE</scope>
    <source>
        <strain evidence="3">KH569_7</strain>
    </source>
</reference>
<dbReference type="GO" id="GO:0003676">
    <property type="term" value="F:nucleic acid binding"/>
    <property type="evidence" value="ECO:0007669"/>
    <property type="project" value="InterPro"/>
</dbReference>
<name>A0A9X2SXN8_9BACE</name>
<comment type="caution">
    <text evidence="3">The sequence shown here is derived from an EMBL/GenBank/DDBJ whole genome shotgun (WGS) entry which is preliminary data.</text>
</comment>
<dbReference type="Pfam" id="PF01844">
    <property type="entry name" value="HNH"/>
    <property type="match status" value="1"/>
</dbReference>
<organism evidence="3 4">
    <name type="scientific">Bacteroides muris</name>
    <name type="common">ex Fokt et al. 2023</name>
    <dbReference type="NCBI Taxonomy" id="2937417"/>
    <lineage>
        <taxon>Bacteria</taxon>
        <taxon>Pseudomonadati</taxon>
        <taxon>Bacteroidota</taxon>
        <taxon>Bacteroidia</taxon>
        <taxon>Bacteroidales</taxon>
        <taxon>Bacteroidaceae</taxon>
        <taxon>Bacteroides</taxon>
    </lineage>
</organism>
<evidence type="ECO:0000313" key="3">
    <source>
        <dbReference type="EMBL" id="MCR6509310.1"/>
    </source>
</evidence>
<keyword evidence="3" id="KW-0378">Hydrolase</keyword>
<dbReference type="AlphaFoldDB" id="A0A9X2SXN8"/>
<keyword evidence="1" id="KW-0175">Coiled coil</keyword>
<dbReference type="Proteomes" id="UP001143810">
    <property type="component" value="Unassembled WGS sequence"/>
</dbReference>
<dbReference type="InterPro" id="IPR002711">
    <property type="entry name" value="HNH"/>
</dbReference>
<dbReference type="RefSeq" id="WP_257941043.1">
    <property type="nucleotide sequence ID" value="NZ_JAMZEE010000040.1"/>
</dbReference>
<dbReference type="CDD" id="cd00085">
    <property type="entry name" value="HNHc"/>
    <property type="match status" value="1"/>
</dbReference>
<dbReference type="InterPro" id="IPR052892">
    <property type="entry name" value="NA-targeting_endonuclease"/>
</dbReference>
<gene>
    <name evidence="3" type="ORF">M1B78_14360</name>
</gene>
<protein>
    <submittedName>
        <fullName evidence="3">HNH endonuclease</fullName>
    </submittedName>
</protein>
<dbReference type="GO" id="GO:0008270">
    <property type="term" value="F:zinc ion binding"/>
    <property type="evidence" value="ECO:0007669"/>
    <property type="project" value="InterPro"/>
</dbReference>
<evidence type="ECO:0000313" key="4">
    <source>
        <dbReference type="Proteomes" id="UP001143810"/>
    </source>
</evidence>
<sequence>MGLFDFFHKKNDENKKHQAQSSKLPSDAQIRAVASIGLKSDWNTGRTNENLFPMAFEWIETGQYTKKLRFKTLRSESINYAPELRKFCDQNFFFYDGEWYSNKITLDCGSIGNVFIKYPGKCMVELIADFVEFDVNNPNATLQQAEDYSDILEIDCSPEAIQHGEKLHKELLLKEKEEREREEIEAIKSKIREKKRKQDIEKAALQELMDEGEIFPEANKRPPIPKEVVDAVWNRDGGKCVYCGSTENLHLDHIIPFSKGGDTSVENLQLLCQKCNLQKSNKIG</sequence>
<feature type="domain" description="HNH nuclease" evidence="2">
    <location>
        <begin position="227"/>
        <end position="277"/>
    </location>
</feature>
<dbReference type="EMBL" id="JAMZEE010000040">
    <property type="protein sequence ID" value="MCR6509310.1"/>
    <property type="molecule type" value="Genomic_DNA"/>
</dbReference>
<dbReference type="GO" id="GO:0004519">
    <property type="term" value="F:endonuclease activity"/>
    <property type="evidence" value="ECO:0007669"/>
    <property type="project" value="UniProtKB-KW"/>
</dbReference>
<proteinExistence type="predicted"/>
<keyword evidence="3" id="KW-0540">Nuclease</keyword>
<dbReference type="SMART" id="SM00507">
    <property type="entry name" value="HNHc"/>
    <property type="match status" value="1"/>
</dbReference>
<accession>A0A9X2SXN8</accession>
<dbReference type="PANTHER" id="PTHR33877">
    <property type="entry name" value="SLL1193 PROTEIN"/>
    <property type="match status" value="1"/>
</dbReference>
<feature type="coiled-coil region" evidence="1">
    <location>
        <begin position="174"/>
        <end position="211"/>
    </location>
</feature>
<keyword evidence="3" id="KW-0255">Endonuclease</keyword>
<dbReference type="InterPro" id="IPR003615">
    <property type="entry name" value="HNH_nuc"/>
</dbReference>